<feature type="compositionally biased region" description="Low complexity" evidence="1">
    <location>
        <begin position="196"/>
        <end position="207"/>
    </location>
</feature>
<reference evidence="3" key="1">
    <citation type="submission" date="2021-06" db="EMBL/GenBank/DDBJ databases">
        <authorList>
            <person name="Kallberg Y."/>
            <person name="Tangrot J."/>
            <person name="Rosling A."/>
        </authorList>
    </citation>
    <scope>NUCLEOTIDE SEQUENCE</scope>
    <source>
        <strain evidence="3">FL130A</strain>
    </source>
</reference>
<accession>A0A9N8W0A2</accession>
<feature type="compositionally biased region" description="Low complexity" evidence="1">
    <location>
        <begin position="216"/>
        <end position="226"/>
    </location>
</feature>
<sequence>MGSPLQTEPHFSLSPYSLNDTNNITSHPSSNNKNFSATNNSGSNNNKSNISLITPGTSTPSSPYHKQHQKTIDASASVSSSTTSFDQNGISVVASAALKRTNKTHVPSACVNCKRAHLACDVSRPCKRCVALGKQQSPHAESQSLSNYSSFTTPPPPPIPSSAQQSAQISDIHQNRQPFPPAYYQRSPNLRSPKFISIPSSANNIASPPHPPLTPPSSFLRSLQPQSPSPPSMPPQQPVTASPSSTIAPPLLSENSSVITMFLTVYGVAARVSDECLGIMGFYPTELAQKSLLDYVHPQDYERMQKLINSLMERAHEYNEYHQHNQNYPPSHHQLYSNFSGTSTINHGNNGNTHPQSITAKDSRFYTVTPKELMHSALMMNGSGNERIEATDYFNLQARNGQYDYYSVLMYLGGGLGGDLSRKETWGNLYIVGLFTRIRQNTGLSAATTAITSAIQNHNSSFTQHHNFPNIPPTMISSNSDGDHLNSPTLSPAIDPSLREHDHSLLSRSYTSERNQTSKEQLNYQTSHTSPLLSRSNIPSPLSLHAEKRIISSFNPPIPTPTTSIDPALTLYNSKIDIGDSPPKEYPPVSIMSPVSSERVYRHHINQRQKRHSSMENIPHKPDRHLKHQPLTPTYEHHDNIANPNTRMSHGDATSTIRPITTTSPSSTTTTLNHLFGTRSVVNELSVVGDDEDESTTRMSVNSLLCS</sequence>
<name>A0A9N8W0A2_9GLOM</name>
<feature type="region of interest" description="Disordered" evidence="1">
    <location>
        <begin position="195"/>
        <end position="248"/>
    </location>
</feature>
<feature type="region of interest" description="Disordered" evidence="1">
    <location>
        <begin position="1"/>
        <end position="72"/>
    </location>
</feature>
<dbReference type="GO" id="GO:0000981">
    <property type="term" value="F:DNA-binding transcription factor activity, RNA polymerase II-specific"/>
    <property type="evidence" value="ECO:0007669"/>
    <property type="project" value="InterPro"/>
</dbReference>
<organism evidence="3 4">
    <name type="scientific">Ambispora leptoticha</name>
    <dbReference type="NCBI Taxonomy" id="144679"/>
    <lineage>
        <taxon>Eukaryota</taxon>
        <taxon>Fungi</taxon>
        <taxon>Fungi incertae sedis</taxon>
        <taxon>Mucoromycota</taxon>
        <taxon>Glomeromycotina</taxon>
        <taxon>Glomeromycetes</taxon>
        <taxon>Archaeosporales</taxon>
        <taxon>Ambisporaceae</taxon>
        <taxon>Ambispora</taxon>
    </lineage>
</organism>
<dbReference type="InterPro" id="IPR036864">
    <property type="entry name" value="Zn2-C6_fun-type_DNA-bd_sf"/>
</dbReference>
<dbReference type="Gene3D" id="4.10.240.10">
    <property type="entry name" value="Zn(2)-C6 fungal-type DNA-binding domain"/>
    <property type="match status" value="1"/>
</dbReference>
<evidence type="ECO:0000313" key="3">
    <source>
        <dbReference type="EMBL" id="CAG8472603.1"/>
    </source>
</evidence>
<keyword evidence="4" id="KW-1185">Reference proteome</keyword>
<dbReference type="CDD" id="cd00130">
    <property type="entry name" value="PAS"/>
    <property type="match status" value="1"/>
</dbReference>
<dbReference type="InterPro" id="IPR001138">
    <property type="entry name" value="Zn2Cys6_DnaBD"/>
</dbReference>
<feature type="compositionally biased region" description="Polar residues" evidence="1">
    <location>
        <begin position="14"/>
        <end position="33"/>
    </location>
</feature>
<dbReference type="SUPFAM" id="SSF57701">
    <property type="entry name" value="Zn2/Cys6 DNA-binding domain"/>
    <property type="match status" value="1"/>
</dbReference>
<feature type="compositionally biased region" description="Polar residues" evidence="1">
    <location>
        <begin position="52"/>
        <end position="64"/>
    </location>
</feature>
<dbReference type="AlphaFoldDB" id="A0A9N8W0A2"/>
<gene>
    <name evidence="3" type="ORF">ALEPTO_LOCUS2086</name>
</gene>
<feature type="region of interest" description="Disordered" evidence="1">
    <location>
        <begin position="138"/>
        <end position="170"/>
    </location>
</feature>
<feature type="region of interest" description="Disordered" evidence="1">
    <location>
        <begin position="464"/>
        <end position="497"/>
    </location>
</feature>
<evidence type="ECO:0000313" key="4">
    <source>
        <dbReference type="Proteomes" id="UP000789508"/>
    </source>
</evidence>
<feature type="compositionally biased region" description="Polar residues" evidence="1">
    <location>
        <begin position="475"/>
        <end position="490"/>
    </location>
</feature>
<dbReference type="PROSITE" id="PS50112">
    <property type="entry name" value="PAS"/>
    <property type="match status" value="1"/>
</dbReference>
<comment type="caution">
    <text evidence="3">The sequence shown here is derived from an EMBL/GenBank/DDBJ whole genome shotgun (WGS) entry which is preliminary data.</text>
</comment>
<proteinExistence type="predicted"/>
<dbReference type="EMBL" id="CAJVPS010000276">
    <property type="protein sequence ID" value="CAG8472603.1"/>
    <property type="molecule type" value="Genomic_DNA"/>
</dbReference>
<dbReference type="InterPro" id="IPR000014">
    <property type="entry name" value="PAS"/>
</dbReference>
<dbReference type="GO" id="GO:0008270">
    <property type="term" value="F:zinc ion binding"/>
    <property type="evidence" value="ECO:0007669"/>
    <property type="project" value="InterPro"/>
</dbReference>
<feature type="domain" description="PAS" evidence="2">
    <location>
        <begin position="267"/>
        <end position="315"/>
    </location>
</feature>
<dbReference type="Gene3D" id="3.30.450.20">
    <property type="entry name" value="PAS domain"/>
    <property type="match status" value="1"/>
</dbReference>
<feature type="compositionally biased region" description="Polar residues" evidence="1">
    <location>
        <begin position="239"/>
        <end position="248"/>
    </location>
</feature>
<dbReference type="SUPFAM" id="SSF55785">
    <property type="entry name" value="PYP-like sensor domain (PAS domain)"/>
    <property type="match status" value="1"/>
</dbReference>
<feature type="region of interest" description="Disordered" evidence="1">
    <location>
        <begin position="641"/>
        <end position="669"/>
    </location>
</feature>
<evidence type="ECO:0000256" key="1">
    <source>
        <dbReference type="SAM" id="MobiDB-lite"/>
    </source>
</evidence>
<dbReference type="Proteomes" id="UP000789508">
    <property type="component" value="Unassembled WGS sequence"/>
</dbReference>
<dbReference type="InterPro" id="IPR035965">
    <property type="entry name" value="PAS-like_dom_sf"/>
</dbReference>
<feature type="compositionally biased region" description="Pro residues" evidence="1">
    <location>
        <begin position="227"/>
        <end position="237"/>
    </location>
</feature>
<feature type="compositionally biased region" description="Low complexity" evidence="1">
    <location>
        <begin position="161"/>
        <end position="170"/>
    </location>
</feature>
<feature type="region of interest" description="Disordered" evidence="1">
    <location>
        <begin position="509"/>
        <end position="537"/>
    </location>
</feature>
<feature type="compositionally biased region" description="Polar residues" evidence="1">
    <location>
        <begin position="138"/>
        <end position="148"/>
    </location>
</feature>
<dbReference type="OrthoDB" id="1555531at2759"/>
<feature type="compositionally biased region" description="Low complexity" evidence="1">
    <location>
        <begin position="654"/>
        <end position="669"/>
    </location>
</feature>
<protein>
    <submittedName>
        <fullName evidence="3">13462_t:CDS:1</fullName>
    </submittedName>
</protein>
<feature type="compositionally biased region" description="Low complexity" evidence="1">
    <location>
        <begin position="34"/>
        <end position="51"/>
    </location>
</feature>
<evidence type="ECO:0000259" key="2">
    <source>
        <dbReference type="PROSITE" id="PS50112"/>
    </source>
</evidence>
<dbReference type="CDD" id="cd00067">
    <property type="entry name" value="GAL4"/>
    <property type="match status" value="1"/>
</dbReference>